<evidence type="ECO:0000259" key="2">
    <source>
        <dbReference type="PROSITE" id="PS50022"/>
    </source>
</evidence>
<sequence>MPILSRRPAVTVAAVLLALTCLAAPAEAGDEPSPARPVPAIERLPYEVDPSNQAGWWRPLDSFQGVSYVAYNAPASTAGQHEVHLASRAADGTWTTACLPAASGGCVTYGDDIGHNQPSIVVDGDGRIHAFVSMHNHRWRYYQSTRAGDVTSMAEAAAQLPDRDLFFTYPVTVRGTDGDAYVLARADQDAQRTRSGRLYRFDTATDTWSRAAVVASARDHAFYPDDLQVDGLGRVHVLWEWGPWPSTALRHLGSYAVYDPADGSFRDAAGDPVTVPVGPDAGAPIVYQPFAEGETVHSPSPAVQTAKLAVDGQGLRGIAYRYRPGSQGGTFAGFDVRHATWNGSAWTLETVVRNGDGGFPVDNSATIGVTHAGPSTRIYFVAEAGGCGGVRSQAVMAERAAGQGTWAFSTLGEVRQGLQRLRAEDGRRGTDLLYLTAPYEGALWHATVPRAARPGVGEPFAAIAERLSRTTASGVNVALNATVTASSSLRAGTEGAKAVDGLCADDSRWISAQDDATPAITVDYGRQVPVHEVVVHSGYSRAATAGSDVLRDFTVEAHTAEGWRELGRIAGNTSGRVAVPGGGVTADQVRLLITDPSGNELDVARVYEIEVRTLT</sequence>
<evidence type="ECO:0000256" key="1">
    <source>
        <dbReference type="SAM" id="SignalP"/>
    </source>
</evidence>
<dbReference type="RefSeq" id="WP_192779922.1">
    <property type="nucleotide sequence ID" value="NZ_BAAASY010000010.1"/>
</dbReference>
<dbReference type="Pfam" id="PF15892">
    <property type="entry name" value="BNR_4"/>
    <property type="match status" value="1"/>
</dbReference>
<evidence type="ECO:0000313" key="4">
    <source>
        <dbReference type="Proteomes" id="UP000661607"/>
    </source>
</evidence>
<dbReference type="Proteomes" id="UP000661607">
    <property type="component" value="Unassembled WGS sequence"/>
</dbReference>
<reference evidence="3 4" key="1">
    <citation type="submission" date="2020-10" db="EMBL/GenBank/DDBJ databases">
        <title>Sequencing the genomes of 1000 actinobacteria strains.</title>
        <authorList>
            <person name="Klenk H.-P."/>
        </authorList>
    </citation>
    <scope>NUCLEOTIDE SEQUENCE [LARGE SCALE GENOMIC DNA]</scope>
    <source>
        <strain evidence="3 4">DSM 43748</strain>
    </source>
</reference>
<dbReference type="InterPro" id="IPR000421">
    <property type="entry name" value="FA58C"/>
</dbReference>
<feature type="chain" id="PRO_5045833538" description="F5/8 type C domain-containing protein" evidence="1">
    <location>
        <begin position="29"/>
        <end position="615"/>
    </location>
</feature>
<dbReference type="EMBL" id="JADBEF010000001">
    <property type="protein sequence ID" value="MBE1565771.1"/>
    <property type="molecule type" value="Genomic_DNA"/>
</dbReference>
<dbReference type="InterPro" id="IPR008979">
    <property type="entry name" value="Galactose-bd-like_sf"/>
</dbReference>
<proteinExistence type="predicted"/>
<keyword evidence="1" id="KW-0732">Signal</keyword>
<accession>A0ABR9KUQ5</accession>
<dbReference type="SUPFAM" id="SSF50939">
    <property type="entry name" value="Sialidases"/>
    <property type="match status" value="1"/>
</dbReference>
<keyword evidence="4" id="KW-1185">Reference proteome</keyword>
<comment type="caution">
    <text evidence="3">The sequence shown here is derived from an EMBL/GenBank/DDBJ whole genome shotgun (WGS) entry which is preliminary data.</text>
</comment>
<evidence type="ECO:0000313" key="3">
    <source>
        <dbReference type="EMBL" id="MBE1565771.1"/>
    </source>
</evidence>
<dbReference type="CDD" id="cd15482">
    <property type="entry name" value="Sialidase_non-viral"/>
    <property type="match status" value="1"/>
</dbReference>
<dbReference type="Gene3D" id="2.60.120.260">
    <property type="entry name" value="Galactose-binding domain-like"/>
    <property type="match status" value="1"/>
</dbReference>
<organism evidence="3 4">
    <name type="scientific">Nonomuraea africana</name>
    <dbReference type="NCBI Taxonomy" id="46171"/>
    <lineage>
        <taxon>Bacteria</taxon>
        <taxon>Bacillati</taxon>
        <taxon>Actinomycetota</taxon>
        <taxon>Actinomycetes</taxon>
        <taxon>Streptosporangiales</taxon>
        <taxon>Streptosporangiaceae</taxon>
        <taxon>Nonomuraea</taxon>
    </lineage>
</organism>
<feature type="domain" description="F5/8 type C" evidence="2">
    <location>
        <begin position="468"/>
        <end position="614"/>
    </location>
</feature>
<dbReference type="InterPro" id="IPR036278">
    <property type="entry name" value="Sialidase_sf"/>
</dbReference>
<dbReference type="Pfam" id="PF00754">
    <property type="entry name" value="F5_F8_type_C"/>
    <property type="match status" value="1"/>
</dbReference>
<dbReference type="SUPFAM" id="SSF49785">
    <property type="entry name" value="Galactose-binding domain-like"/>
    <property type="match status" value="1"/>
</dbReference>
<gene>
    <name evidence="3" type="ORF">H4W81_008550</name>
</gene>
<feature type="signal peptide" evidence="1">
    <location>
        <begin position="1"/>
        <end position="28"/>
    </location>
</feature>
<name>A0ABR9KUQ5_9ACTN</name>
<dbReference type="PROSITE" id="PS50022">
    <property type="entry name" value="FA58C_3"/>
    <property type="match status" value="1"/>
</dbReference>
<protein>
    <recommendedName>
        <fullName evidence="2">F5/8 type C domain-containing protein</fullName>
    </recommendedName>
</protein>